<keyword evidence="1" id="KW-0812">Transmembrane</keyword>
<evidence type="ECO:0000313" key="3">
    <source>
        <dbReference type="EMBL" id="WMB28086.1"/>
    </source>
</evidence>
<evidence type="ECO:0000256" key="1">
    <source>
        <dbReference type="SAM" id="Phobius"/>
    </source>
</evidence>
<accession>A0ABY9LGT9</accession>
<gene>
    <name evidence="3" type="ORF">N1496_09225</name>
</gene>
<organism evidence="3 4">
    <name type="scientific">Streptococcus didelphis</name>
    <dbReference type="NCBI Taxonomy" id="102886"/>
    <lineage>
        <taxon>Bacteria</taxon>
        <taxon>Bacillati</taxon>
        <taxon>Bacillota</taxon>
        <taxon>Bacilli</taxon>
        <taxon>Lactobacillales</taxon>
        <taxon>Streptococcaceae</taxon>
        <taxon>Streptococcus</taxon>
    </lineage>
</organism>
<feature type="transmembrane region" description="Helical" evidence="1">
    <location>
        <begin position="21"/>
        <end position="41"/>
    </location>
</feature>
<feature type="domain" description="Soluble ligand binding" evidence="2">
    <location>
        <begin position="85"/>
        <end position="139"/>
    </location>
</feature>
<evidence type="ECO:0000313" key="4">
    <source>
        <dbReference type="Proteomes" id="UP001238096"/>
    </source>
</evidence>
<name>A0ABY9LGT9_9STRE</name>
<sequence>MLLNYLSRIKDYLSQNYILSRILTLLLALGIIVLLFVFIWGGQANKDKEVSLPLAVEKEDKTVLASNQNEDNKNHKNQVAEKILVDLKGAVQKEGVYHLKPGSRVTDLIQEAGGLTEEADRNAINLAQKLKDEEVIYIAKKEKIHKEWPHLLKQL</sequence>
<dbReference type="Gene3D" id="3.10.560.10">
    <property type="entry name" value="Outer membrane lipoprotein wza domain like"/>
    <property type="match status" value="1"/>
</dbReference>
<dbReference type="InterPro" id="IPR019554">
    <property type="entry name" value="Soluble_ligand-bd"/>
</dbReference>
<protein>
    <submittedName>
        <fullName evidence="3">SLBB domain-containing protein</fullName>
    </submittedName>
</protein>
<proteinExistence type="predicted"/>
<keyword evidence="4" id="KW-1185">Reference proteome</keyword>
<dbReference type="EMBL" id="CP110509">
    <property type="protein sequence ID" value="WMB28086.1"/>
    <property type="molecule type" value="Genomic_DNA"/>
</dbReference>
<dbReference type="Proteomes" id="UP001238096">
    <property type="component" value="Chromosome"/>
</dbReference>
<keyword evidence="1" id="KW-0472">Membrane</keyword>
<reference evidence="4" key="1">
    <citation type="submission" date="2022-10" db="EMBL/GenBank/DDBJ databases">
        <title>Streptococcus didelphis as causative of fatal infections in opossums (Didelphis albiventris).</title>
        <authorList>
            <person name="Breyer G.M."/>
            <person name="Da Silva M.E.R.J."/>
            <person name="Siqueira F.M."/>
        </authorList>
    </citation>
    <scope>NUCLEOTIDE SEQUENCE [LARGE SCALE GENOMIC DNA]</scope>
    <source>
        <strain evidence="4">LBVP101/21</strain>
    </source>
</reference>
<keyword evidence="1" id="KW-1133">Transmembrane helix</keyword>
<evidence type="ECO:0000259" key="2">
    <source>
        <dbReference type="Pfam" id="PF10531"/>
    </source>
</evidence>
<dbReference type="Pfam" id="PF10531">
    <property type="entry name" value="SLBB"/>
    <property type="match status" value="1"/>
</dbReference>